<dbReference type="GO" id="GO:0019674">
    <property type="term" value="P:NAD+ metabolic process"/>
    <property type="evidence" value="ECO:0007669"/>
    <property type="project" value="InterPro"/>
</dbReference>
<dbReference type="PANTHER" id="PTHR20275">
    <property type="entry name" value="NAD KINASE"/>
    <property type="match status" value="1"/>
</dbReference>
<reference evidence="9 10" key="1">
    <citation type="journal article" date="2004" name="Science">
        <title>Complete genome sequence of the apicomplexan, Cryptosporidium parvum.</title>
        <authorList>
            <person name="Abrahamsen M.S."/>
            <person name="Templeton T.J."/>
            <person name="Enomoto S."/>
            <person name="Abrahante J.E."/>
            <person name="Zhu G."/>
            <person name="Lancto C.A."/>
            <person name="Deng M."/>
            <person name="Liu C."/>
            <person name="Widmer G."/>
            <person name="Tzipori S."/>
            <person name="Buck G.A."/>
            <person name="Xu P."/>
            <person name="Bankier A.T."/>
            <person name="Dear P.H."/>
            <person name="Konfortov B.A."/>
            <person name="Spriggs H.F."/>
            <person name="Iyer L."/>
            <person name="Anantharaman V."/>
            <person name="Aravind L."/>
            <person name="Kapur V."/>
        </authorList>
    </citation>
    <scope>NUCLEOTIDE SEQUENCE [LARGE SCALE GENOMIC DNA]</scope>
    <source>
        <strain evidence="10">Iowa II</strain>
    </source>
</reference>
<evidence type="ECO:0000256" key="1">
    <source>
        <dbReference type="ARBA" id="ARBA00010995"/>
    </source>
</evidence>
<evidence type="ECO:0000256" key="8">
    <source>
        <dbReference type="SAM" id="MobiDB-lite"/>
    </source>
</evidence>
<dbReference type="InterPro" id="IPR017437">
    <property type="entry name" value="ATP-NAD_kinase_PpnK-typ_C"/>
</dbReference>
<dbReference type="GO" id="GO:0005524">
    <property type="term" value="F:ATP binding"/>
    <property type="evidence" value="ECO:0007669"/>
    <property type="project" value="UniProtKB-KW"/>
</dbReference>
<keyword evidence="2" id="KW-0808">Transferase</keyword>
<dbReference type="Pfam" id="PF20143">
    <property type="entry name" value="NAD_kinase_C"/>
    <property type="match status" value="1"/>
</dbReference>
<accession>Q5CW18</accession>
<keyword evidence="7" id="KW-0520">NAD</keyword>
<evidence type="ECO:0000256" key="3">
    <source>
        <dbReference type="ARBA" id="ARBA00022741"/>
    </source>
</evidence>
<dbReference type="InParanoid" id="Q5CW18"/>
<keyword evidence="3" id="KW-0547">Nucleotide-binding</keyword>
<keyword evidence="6" id="KW-0521">NADP</keyword>
<evidence type="ECO:0000256" key="5">
    <source>
        <dbReference type="ARBA" id="ARBA00022840"/>
    </source>
</evidence>
<dbReference type="Gene3D" id="2.60.200.30">
    <property type="entry name" value="Probable inorganic polyphosphate/atp-NAD kinase, domain 2"/>
    <property type="match status" value="1"/>
</dbReference>
<dbReference type="InterPro" id="IPR002504">
    <property type="entry name" value="NADK"/>
</dbReference>
<dbReference type="KEGG" id="cpv:cgd8_1970"/>
<feature type="region of interest" description="Disordered" evidence="8">
    <location>
        <begin position="439"/>
        <end position="458"/>
    </location>
</feature>
<protein>
    <submittedName>
        <fullName evidence="9">NAD kinase involved in polyphosphate metabolism</fullName>
    </submittedName>
</protein>
<dbReference type="InterPro" id="IPR017438">
    <property type="entry name" value="ATP-NAD_kinase_N"/>
</dbReference>
<comment type="similarity">
    <text evidence="1">Belongs to the NAD kinase family.</text>
</comment>
<dbReference type="PANTHER" id="PTHR20275:SF0">
    <property type="entry name" value="NAD KINASE"/>
    <property type="match status" value="1"/>
</dbReference>
<keyword evidence="5" id="KW-0067">ATP-binding</keyword>
<dbReference type="AlphaFoldDB" id="Q5CW18"/>
<evidence type="ECO:0000256" key="4">
    <source>
        <dbReference type="ARBA" id="ARBA00022777"/>
    </source>
</evidence>
<keyword evidence="4 9" id="KW-0418">Kinase</keyword>
<dbReference type="STRING" id="353152.Q5CW18"/>
<dbReference type="Pfam" id="PF01513">
    <property type="entry name" value="NAD_kinase"/>
    <property type="match status" value="1"/>
</dbReference>
<dbReference type="Proteomes" id="UP000006726">
    <property type="component" value="Chromosome 8"/>
</dbReference>
<dbReference type="OMA" id="NECVFER"/>
<dbReference type="HAMAP" id="MF_00361">
    <property type="entry name" value="NAD_kinase"/>
    <property type="match status" value="1"/>
</dbReference>
<comment type="caution">
    <text evidence="9">The sequence shown here is derived from an EMBL/GenBank/DDBJ whole genome shotgun (WGS) entry which is preliminary data.</text>
</comment>
<organism evidence="9 10">
    <name type="scientific">Cryptosporidium parvum (strain Iowa II)</name>
    <dbReference type="NCBI Taxonomy" id="353152"/>
    <lineage>
        <taxon>Eukaryota</taxon>
        <taxon>Sar</taxon>
        <taxon>Alveolata</taxon>
        <taxon>Apicomplexa</taxon>
        <taxon>Conoidasida</taxon>
        <taxon>Coccidia</taxon>
        <taxon>Eucoccidiorida</taxon>
        <taxon>Eimeriorina</taxon>
        <taxon>Cryptosporidiidae</taxon>
        <taxon>Cryptosporidium</taxon>
    </lineage>
</organism>
<dbReference type="EMBL" id="AAEE01000003">
    <property type="protein sequence ID" value="EAK89689.1"/>
    <property type="molecule type" value="Genomic_DNA"/>
</dbReference>
<dbReference type="GO" id="GO:0003951">
    <property type="term" value="F:NAD+ kinase activity"/>
    <property type="evidence" value="ECO:0007669"/>
    <property type="project" value="InterPro"/>
</dbReference>
<dbReference type="Gene3D" id="3.40.50.10330">
    <property type="entry name" value="Probable inorganic polyphosphate/atp-NAD kinase, domain 1"/>
    <property type="match status" value="1"/>
</dbReference>
<sequence length="578" mass="64563">LIFPANYPNMTGADEFMYGDNTCRFSKTPQNILIIKRPKSPNSTILAVELSVSLTKVYDAVVYCEDEAISDMKAINPELELNSISQTKVDLGEMIDLAISLGGDGTLLWLSHLFQTSVPPVISIAMGSLGYMSLFHYSKANEIIDRIMRKQTFAVSLRSRLTLYIPQENGDTLQTSCLNECVFERGSRHCLASIDVYCSGSYFTRVFADGLILATPSGSTAYSMSAGGSIVHPKVSGILFTPICPHTLSFRPVILPGSTELLIHVPESSRDGVQVALDGRRVAELRIGQFAAVTMCSYPLPLVICPQVFDYRESLSPGLELRSKKIIDSTYTYQDILQSIREAKTMNSLGTDEHCIYSNDSQIFVCPCCRKPDSCFCGIEKDVNINQENDFKEKGLLYKEDYWLDCLNNYLDWNSQRAAQIPIDLQETVSGSKYSEFQSNLSKKSNGSSPRSLNNTDRKIAPPETLKFLEKVRVIWKHDNEFKHECLPDFNNSVTCLNSKIRYPSPLTAKTPDNLCSTTCRNKMENSISMQINATDFDSCNWSQKSNNTDSTAKSNKSKTPFFTPVKIPGVIILDRKL</sequence>
<keyword evidence="10" id="KW-1185">Reference proteome</keyword>
<feature type="compositionally biased region" description="Polar residues" evidence="8">
    <location>
        <begin position="439"/>
        <end position="455"/>
    </location>
</feature>
<evidence type="ECO:0000313" key="10">
    <source>
        <dbReference type="Proteomes" id="UP000006726"/>
    </source>
</evidence>
<evidence type="ECO:0000313" key="9">
    <source>
        <dbReference type="EMBL" id="EAK89689.1"/>
    </source>
</evidence>
<dbReference type="OrthoDB" id="24581at2759"/>
<evidence type="ECO:0000256" key="6">
    <source>
        <dbReference type="ARBA" id="ARBA00022857"/>
    </source>
</evidence>
<dbReference type="InterPro" id="IPR016064">
    <property type="entry name" value="NAD/diacylglycerol_kinase_sf"/>
</dbReference>
<name>Q5CW18_CRYPI</name>
<gene>
    <name evidence="9" type="ORF">cgd8_1970</name>
</gene>
<dbReference type="FunFam" id="2.60.200.30:FF:000009">
    <property type="entry name" value="Poly(P)/ATP NAD kinase"/>
    <property type="match status" value="1"/>
</dbReference>
<evidence type="ECO:0000256" key="7">
    <source>
        <dbReference type="ARBA" id="ARBA00023027"/>
    </source>
</evidence>
<dbReference type="RefSeq" id="XP_627101.1">
    <property type="nucleotide sequence ID" value="XM_627101.1"/>
</dbReference>
<evidence type="ECO:0000256" key="2">
    <source>
        <dbReference type="ARBA" id="ARBA00022679"/>
    </source>
</evidence>
<feature type="non-terminal residue" evidence="9">
    <location>
        <position position="1"/>
    </location>
</feature>
<dbReference type="SUPFAM" id="SSF111331">
    <property type="entry name" value="NAD kinase/diacylglycerol kinase-like"/>
    <property type="match status" value="1"/>
</dbReference>
<proteinExistence type="inferred from homology"/>
<dbReference type="GO" id="GO:0006741">
    <property type="term" value="P:NADP+ biosynthetic process"/>
    <property type="evidence" value="ECO:0007669"/>
    <property type="project" value="InterPro"/>
</dbReference>
<dbReference type="GeneID" id="3374411"/>